<evidence type="ECO:0000313" key="2">
    <source>
        <dbReference type="EMBL" id="DAD69725.1"/>
    </source>
</evidence>
<dbReference type="Gene3D" id="3.30.420.10">
    <property type="entry name" value="Ribonuclease H-like superfamily/Ribonuclease H"/>
    <property type="match status" value="1"/>
</dbReference>
<protein>
    <submittedName>
        <fullName evidence="2">Transposase</fullName>
    </submittedName>
</protein>
<feature type="compositionally biased region" description="Basic and acidic residues" evidence="1">
    <location>
        <begin position="660"/>
        <end position="673"/>
    </location>
</feature>
<organism evidence="2">
    <name type="scientific">Myoviridae sp. ctFCq8</name>
    <dbReference type="NCBI Taxonomy" id="2827605"/>
    <lineage>
        <taxon>Viruses</taxon>
        <taxon>Duplodnaviria</taxon>
        <taxon>Heunggongvirae</taxon>
        <taxon>Uroviricota</taxon>
        <taxon>Caudoviricetes</taxon>
    </lineage>
</organism>
<sequence>MERVNGVLCATKSELVGAALITERYLKELVNRKTLQIVVRGCRGRQAQYAVDTLPEKYKAEVYKRFDIPPMDRVKSLLEQLIRPLPEAVSYYHSYRLADGRCLPSDKIAQYTAEAQILEAVSAYQQEHYSKRGKAGRRPMGKGELYGWLADMIQALPQEEYPHKLPKSRLQEKHEAYQRDGYESLIHKGYQNQNASKTGGDEQSALLLMLLASPNNLNNSQVARLYNETAKVRGWEKLTASAVGKIAKSKSLLIDAGRKGRTDYRLQVQTAIKRTKPTRAMSYWVHDGWTVELYYQHTTTDKKGGTKTVYDCRLVVVVILDASCSYPIGYAIGERECPQLIAQALRSAAHHTEELFGVKCHPREIQYDHYQIGALTPLYKAMSNKLSPARAKNARAKIIEPYFSRLNKTYCQLQPNWSGYGITGKKGKGTNREVASDLRHQIPTRAEVEGQIHTIMSQERALKHEEYMSLFDGDITDIQLDRSIYLEHWGETSGRYIGQSIYGLTPTIFGEVQYYESFEQGFKEQRHQRWQVYYDPSDLTSVLAVSEDGQYKFLLERKHLQPMAVEDQRPEDLQHLERVRTHQREIEDWVDGEWKRMMPLALEASKDNSVAQELLQRSITPFRRGEKKKTRPIEDDTPAEVEAFGREMDDLLPDSQGQVKDNRYDRKLQREGAEDNDNGSAPQPKKRSILERV</sequence>
<dbReference type="EMBL" id="BK015854">
    <property type="protein sequence ID" value="DAD69725.1"/>
    <property type="molecule type" value="Genomic_DNA"/>
</dbReference>
<dbReference type="SUPFAM" id="SSF53098">
    <property type="entry name" value="Ribonuclease H-like"/>
    <property type="match status" value="1"/>
</dbReference>
<reference evidence="2" key="1">
    <citation type="journal article" date="2021" name="Proc. Natl. Acad. Sci. U.S.A.">
        <title>A Catalog of Tens of Thousands of Viruses from Human Metagenomes Reveals Hidden Associations with Chronic Diseases.</title>
        <authorList>
            <person name="Tisza M.J."/>
            <person name="Buck C.B."/>
        </authorList>
    </citation>
    <scope>NUCLEOTIDE SEQUENCE</scope>
    <source>
        <strain evidence="2">CtFCq8</strain>
    </source>
</reference>
<name>A0A8S5LI03_9CAUD</name>
<dbReference type="GO" id="GO:0003676">
    <property type="term" value="F:nucleic acid binding"/>
    <property type="evidence" value="ECO:0007669"/>
    <property type="project" value="InterPro"/>
</dbReference>
<accession>A0A8S5LI03</accession>
<dbReference type="InterPro" id="IPR036397">
    <property type="entry name" value="RNaseH_sf"/>
</dbReference>
<proteinExistence type="predicted"/>
<evidence type="ECO:0000256" key="1">
    <source>
        <dbReference type="SAM" id="MobiDB-lite"/>
    </source>
</evidence>
<feature type="region of interest" description="Disordered" evidence="1">
    <location>
        <begin position="645"/>
        <end position="693"/>
    </location>
</feature>
<dbReference type="InterPro" id="IPR012337">
    <property type="entry name" value="RNaseH-like_sf"/>
</dbReference>
<feature type="region of interest" description="Disordered" evidence="1">
    <location>
        <begin position="621"/>
        <end position="640"/>
    </location>
</feature>